<protein>
    <recommendedName>
        <fullName evidence="4">4'-phosphopantetheinyl transferase domain-containing protein</fullName>
    </recommendedName>
</protein>
<evidence type="ECO:0000313" key="6">
    <source>
        <dbReference type="Proteomes" id="UP000196710"/>
    </source>
</evidence>
<keyword evidence="2" id="KW-0808">Transferase</keyword>
<evidence type="ECO:0000256" key="1">
    <source>
        <dbReference type="ARBA" id="ARBA00010990"/>
    </source>
</evidence>
<reference evidence="6" key="1">
    <citation type="submission" date="2017-05" db="EMBL/GenBank/DDBJ databases">
        <title>Improved OligoMM genomes.</title>
        <authorList>
            <person name="Garzetti D."/>
        </authorList>
    </citation>
    <scope>NUCLEOTIDE SEQUENCE [LARGE SCALE GENOMIC DNA]</scope>
    <source>
        <strain evidence="6">KB18</strain>
    </source>
</reference>
<sequence length="224" mass="24932">MARGHTPLPLGQVAEEHNPGQPVRELRRYIEMVYITSLPPGEPRRREHYAGWALLRYGLVKLGFCGPGETVEEIMDRALKGAHGKPYLPGGPHFSIAHSRGLIACAIEDVPAGLDIERVREFSPAMREKICTPGELSLTAGDSRLLTQLWTCKESHMKLTGRGLSQGLHETEFSSLGGRPQRTNESGVCFYSIPIERAGQEFWLTLCSGGTVKFRTEWTDYNIL</sequence>
<dbReference type="Proteomes" id="UP000196710">
    <property type="component" value="Chromosome"/>
</dbReference>
<evidence type="ECO:0000256" key="3">
    <source>
        <dbReference type="SAM" id="MobiDB-lite"/>
    </source>
</evidence>
<organism evidence="5 6">
    <name type="scientific">Acutalibacter muris</name>
    <dbReference type="NCBI Taxonomy" id="1796620"/>
    <lineage>
        <taxon>Bacteria</taxon>
        <taxon>Bacillati</taxon>
        <taxon>Bacillota</taxon>
        <taxon>Clostridia</taxon>
        <taxon>Eubacteriales</taxon>
        <taxon>Acutalibacteraceae</taxon>
        <taxon>Acutalibacter</taxon>
    </lineage>
</organism>
<keyword evidence="6" id="KW-1185">Reference proteome</keyword>
<dbReference type="InterPro" id="IPR037143">
    <property type="entry name" value="4-PPantetheinyl_Trfase_dom_sf"/>
</dbReference>
<evidence type="ECO:0000313" key="5">
    <source>
        <dbReference type="EMBL" id="ASB40390.1"/>
    </source>
</evidence>
<dbReference type="InterPro" id="IPR008278">
    <property type="entry name" value="4-PPantetheinyl_Trfase_dom"/>
</dbReference>
<name>A0ABM6L4L1_9FIRM</name>
<dbReference type="PANTHER" id="PTHR12215:SF10">
    <property type="entry name" value="L-AMINOADIPATE-SEMIALDEHYDE DEHYDROGENASE-PHOSPHOPANTETHEINYL TRANSFERASE"/>
    <property type="match status" value="1"/>
</dbReference>
<gene>
    <name evidence="5" type="ORF">ADH66_06750</name>
</gene>
<comment type="similarity">
    <text evidence="1">Belongs to the P-Pant transferase superfamily. Gsp/Sfp/HetI/AcpT family.</text>
</comment>
<feature type="domain" description="4'-phosphopantetheinyl transferase" evidence="4">
    <location>
        <begin position="113"/>
        <end position="181"/>
    </location>
</feature>
<dbReference type="Gene3D" id="3.90.470.20">
    <property type="entry name" value="4'-phosphopantetheinyl transferase domain"/>
    <property type="match status" value="1"/>
</dbReference>
<accession>A0ABM6L4L1</accession>
<feature type="region of interest" description="Disordered" evidence="3">
    <location>
        <begin position="1"/>
        <end position="21"/>
    </location>
</feature>
<dbReference type="Pfam" id="PF01648">
    <property type="entry name" value="ACPS"/>
    <property type="match status" value="1"/>
</dbReference>
<dbReference type="EMBL" id="CP021422">
    <property type="protein sequence ID" value="ASB40390.1"/>
    <property type="molecule type" value="Genomic_DNA"/>
</dbReference>
<proteinExistence type="inferred from homology"/>
<evidence type="ECO:0000256" key="2">
    <source>
        <dbReference type="ARBA" id="ARBA00022679"/>
    </source>
</evidence>
<evidence type="ECO:0000259" key="4">
    <source>
        <dbReference type="Pfam" id="PF01648"/>
    </source>
</evidence>
<dbReference type="InterPro" id="IPR050559">
    <property type="entry name" value="P-Pant_transferase_sf"/>
</dbReference>
<dbReference type="SUPFAM" id="SSF56214">
    <property type="entry name" value="4'-phosphopantetheinyl transferase"/>
    <property type="match status" value="2"/>
</dbReference>
<dbReference type="PANTHER" id="PTHR12215">
    <property type="entry name" value="PHOSPHOPANTETHEINE TRANSFERASE"/>
    <property type="match status" value="1"/>
</dbReference>